<gene>
    <name evidence="1" type="ORF">BDZ94DRAFT_1245242</name>
</gene>
<evidence type="ECO:0000313" key="1">
    <source>
        <dbReference type="EMBL" id="KAF9469049.1"/>
    </source>
</evidence>
<name>A0A9P5YI36_9AGAR</name>
<protein>
    <submittedName>
        <fullName evidence="1">Uncharacterized protein</fullName>
    </submittedName>
</protein>
<sequence length="81" mass="9403">MNIYQPGPEVTVMIPEKTRRIRDKLPRYLRRPSLTLMIGRRRGEGDLYKSANLVWGISGTVEKRSRSVMSNSNENDHMERG</sequence>
<dbReference type="AlphaFoldDB" id="A0A9P5YI36"/>
<dbReference type="EMBL" id="MU150231">
    <property type="protein sequence ID" value="KAF9469049.1"/>
    <property type="molecule type" value="Genomic_DNA"/>
</dbReference>
<keyword evidence="2" id="KW-1185">Reference proteome</keyword>
<proteinExistence type="predicted"/>
<reference evidence="1" key="1">
    <citation type="submission" date="2020-11" db="EMBL/GenBank/DDBJ databases">
        <authorList>
            <consortium name="DOE Joint Genome Institute"/>
            <person name="Ahrendt S."/>
            <person name="Riley R."/>
            <person name="Andreopoulos W."/>
            <person name="Labutti K."/>
            <person name="Pangilinan J."/>
            <person name="Ruiz-Duenas F.J."/>
            <person name="Barrasa J.M."/>
            <person name="Sanchez-Garcia M."/>
            <person name="Camarero S."/>
            <person name="Miyauchi S."/>
            <person name="Serrano A."/>
            <person name="Linde D."/>
            <person name="Babiker R."/>
            <person name="Drula E."/>
            <person name="Ayuso-Fernandez I."/>
            <person name="Pacheco R."/>
            <person name="Padilla G."/>
            <person name="Ferreira P."/>
            <person name="Barriuso J."/>
            <person name="Kellner H."/>
            <person name="Castanera R."/>
            <person name="Alfaro M."/>
            <person name="Ramirez L."/>
            <person name="Pisabarro A.G."/>
            <person name="Kuo A."/>
            <person name="Tritt A."/>
            <person name="Lipzen A."/>
            <person name="He G."/>
            <person name="Yan M."/>
            <person name="Ng V."/>
            <person name="Cullen D."/>
            <person name="Martin F."/>
            <person name="Rosso M.-N."/>
            <person name="Henrissat B."/>
            <person name="Hibbett D."/>
            <person name="Martinez A.T."/>
            <person name="Grigoriev I.V."/>
        </authorList>
    </citation>
    <scope>NUCLEOTIDE SEQUENCE</scope>
    <source>
        <strain evidence="1">CBS 247.69</strain>
    </source>
</reference>
<comment type="caution">
    <text evidence="1">The sequence shown here is derived from an EMBL/GenBank/DDBJ whole genome shotgun (WGS) entry which is preliminary data.</text>
</comment>
<evidence type="ECO:0000313" key="2">
    <source>
        <dbReference type="Proteomes" id="UP000807353"/>
    </source>
</evidence>
<accession>A0A9P5YI36</accession>
<dbReference type="Proteomes" id="UP000807353">
    <property type="component" value="Unassembled WGS sequence"/>
</dbReference>
<organism evidence="1 2">
    <name type="scientific">Collybia nuda</name>
    <dbReference type="NCBI Taxonomy" id="64659"/>
    <lineage>
        <taxon>Eukaryota</taxon>
        <taxon>Fungi</taxon>
        <taxon>Dikarya</taxon>
        <taxon>Basidiomycota</taxon>
        <taxon>Agaricomycotina</taxon>
        <taxon>Agaricomycetes</taxon>
        <taxon>Agaricomycetidae</taxon>
        <taxon>Agaricales</taxon>
        <taxon>Tricholomatineae</taxon>
        <taxon>Clitocybaceae</taxon>
        <taxon>Collybia</taxon>
    </lineage>
</organism>